<proteinExistence type="predicted"/>
<dbReference type="Proteomes" id="UP001341840">
    <property type="component" value="Unassembled WGS sequence"/>
</dbReference>
<sequence length="131" mass="15531">MASNFNKFRSKEGKCALMNAAYAPSELEYQRYLRELERLRPEMHAWASRFRKSLWLQHCDEGRRKEHEAHAQIAAVNVWTKFLLSEIKKHKDDLPKMRVTSCDRRSAVFVVEEVVPIMGSHEAVYRVRLRQ</sequence>
<evidence type="ECO:0000313" key="2">
    <source>
        <dbReference type="Proteomes" id="UP001341840"/>
    </source>
</evidence>
<dbReference type="EMBL" id="JASCZI010151272">
    <property type="protein sequence ID" value="MED6171593.1"/>
    <property type="molecule type" value="Genomic_DNA"/>
</dbReference>
<comment type="caution">
    <text evidence="1">The sequence shown here is derived from an EMBL/GenBank/DDBJ whole genome shotgun (WGS) entry which is preliminary data.</text>
</comment>
<accession>A0ABU6VH85</accession>
<reference evidence="1 2" key="1">
    <citation type="journal article" date="2023" name="Plants (Basel)">
        <title>Bridging the Gap: Combining Genomics and Transcriptomics Approaches to Understand Stylosanthes scabra, an Orphan Legume from the Brazilian Caatinga.</title>
        <authorList>
            <person name="Ferreira-Neto J.R.C."/>
            <person name="da Silva M.D."/>
            <person name="Binneck E."/>
            <person name="de Melo N.F."/>
            <person name="da Silva R.H."/>
            <person name="de Melo A.L.T.M."/>
            <person name="Pandolfi V."/>
            <person name="Bustamante F.O."/>
            <person name="Brasileiro-Vidal A.C."/>
            <person name="Benko-Iseppon A.M."/>
        </authorList>
    </citation>
    <scope>NUCLEOTIDE SEQUENCE [LARGE SCALE GENOMIC DNA]</scope>
    <source>
        <tissue evidence="1">Leaves</tissue>
    </source>
</reference>
<evidence type="ECO:0000313" key="1">
    <source>
        <dbReference type="EMBL" id="MED6171593.1"/>
    </source>
</evidence>
<protein>
    <submittedName>
        <fullName evidence="1">Uncharacterized protein</fullName>
    </submittedName>
</protein>
<name>A0ABU6VH85_9FABA</name>
<keyword evidence="2" id="KW-1185">Reference proteome</keyword>
<organism evidence="1 2">
    <name type="scientific">Stylosanthes scabra</name>
    <dbReference type="NCBI Taxonomy" id="79078"/>
    <lineage>
        <taxon>Eukaryota</taxon>
        <taxon>Viridiplantae</taxon>
        <taxon>Streptophyta</taxon>
        <taxon>Embryophyta</taxon>
        <taxon>Tracheophyta</taxon>
        <taxon>Spermatophyta</taxon>
        <taxon>Magnoliopsida</taxon>
        <taxon>eudicotyledons</taxon>
        <taxon>Gunneridae</taxon>
        <taxon>Pentapetalae</taxon>
        <taxon>rosids</taxon>
        <taxon>fabids</taxon>
        <taxon>Fabales</taxon>
        <taxon>Fabaceae</taxon>
        <taxon>Papilionoideae</taxon>
        <taxon>50 kb inversion clade</taxon>
        <taxon>dalbergioids sensu lato</taxon>
        <taxon>Dalbergieae</taxon>
        <taxon>Pterocarpus clade</taxon>
        <taxon>Stylosanthes</taxon>
    </lineage>
</organism>
<gene>
    <name evidence="1" type="ORF">PIB30_042119</name>
</gene>